<name>A0AAV5EE77_ELECO</name>
<dbReference type="InterPro" id="IPR036691">
    <property type="entry name" value="Endo/exonu/phosph_ase_sf"/>
</dbReference>
<dbReference type="SUPFAM" id="SSF56219">
    <property type="entry name" value="DNase I-like"/>
    <property type="match status" value="1"/>
</dbReference>
<accession>A0AAV5EE77</accession>
<dbReference type="Pfam" id="PF00078">
    <property type="entry name" value="RVT_1"/>
    <property type="match status" value="1"/>
</dbReference>
<evidence type="ECO:0000313" key="3">
    <source>
        <dbReference type="Proteomes" id="UP001054889"/>
    </source>
</evidence>
<dbReference type="EMBL" id="BQKI01000075">
    <property type="protein sequence ID" value="GJN20824.1"/>
    <property type="molecule type" value="Genomic_DNA"/>
</dbReference>
<sequence>MHVNEKCGPNPANAARIRNLCCLVKNCGFFDLGYSGPAYTWTNKRFTTNPTFQRLDRCLANVEWCTKFPRTTMFHLPMIYSDHTPILAILDSHSQKAKKTFRFENWWLLKDDFSPIDANSWLQTASKPFHTQTKILATNIKTWRKKKKPLNQQLQQIEHQMLQQQNLPLDKQNHKLQATLFQNHEALLTKDAIFHRQRVKKLWTTDGDQNTQFFQQAILKRDRKNRITHILDAQGNSVVTSKDIANIFIDYFQNLSASHLTHAANPNEHSHPVTILEEYTMSALDEQEILDLIREMKKNASPGPDGLNVAFYRAAWPWIKQDIMELVTDFYIIGNLHPHLKTTCIVLVPKKNAPNHPQDFRPISLCNVIYKILAKSLANRLKMHLPDYIHASQTAFIKGRRITTNIILAQEIVHTFRLSAWKTKGFLIKIDLAKAFDRIEWNFLLHALRRQGFHGHFIDLVYQCISVPTFSVLINGQSHGRFQSQRGIRYGCPLSPYLFILAINELSIRLQEALQQNQLSDISLGPNCPQIHSLLYADDLIIYGKANHQKATLINNVLLDFCSQSGQMPN</sequence>
<reference evidence="2" key="1">
    <citation type="journal article" date="2018" name="DNA Res.">
        <title>Multiple hybrid de novo genome assembly of finger millet, an orphan allotetraploid crop.</title>
        <authorList>
            <person name="Hatakeyama M."/>
            <person name="Aluri S."/>
            <person name="Balachadran M.T."/>
            <person name="Sivarajan S.R."/>
            <person name="Patrignani A."/>
            <person name="Gruter S."/>
            <person name="Poveda L."/>
            <person name="Shimizu-Inatsugi R."/>
            <person name="Baeten J."/>
            <person name="Francoijs K.J."/>
            <person name="Nataraja K.N."/>
            <person name="Reddy Y.A.N."/>
            <person name="Phadnis S."/>
            <person name="Ravikumar R.L."/>
            <person name="Schlapbach R."/>
            <person name="Sreeman S.M."/>
            <person name="Shimizu K.K."/>
        </authorList>
    </citation>
    <scope>NUCLEOTIDE SEQUENCE</scope>
</reference>
<gene>
    <name evidence="2" type="primary">gb08249</name>
    <name evidence="2" type="ORF">PR202_gb08249</name>
</gene>
<evidence type="ECO:0000259" key="1">
    <source>
        <dbReference type="PROSITE" id="PS50878"/>
    </source>
</evidence>
<proteinExistence type="predicted"/>
<dbReference type="SUPFAM" id="SSF56672">
    <property type="entry name" value="DNA/RNA polymerases"/>
    <property type="match status" value="1"/>
</dbReference>
<dbReference type="PANTHER" id="PTHR19446">
    <property type="entry name" value="REVERSE TRANSCRIPTASES"/>
    <property type="match status" value="1"/>
</dbReference>
<feature type="domain" description="Reverse transcriptase" evidence="1">
    <location>
        <begin position="329"/>
        <end position="570"/>
    </location>
</feature>
<dbReference type="InterPro" id="IPR043502">
    <property type="entry name" value="DNA/RNA_pol_sf"/>
</dbReference>
<reference evidence="2" key="2">
    <citation type="submission" date="2021-12" db="EMBL/GenBank/DDBJ databases">
        <title>Resequencing data analysis of finger millet.</title>
        <authorList>
            <person name="Hatakeyama M."/>
            <person name="Aluri S."/>
            <person name="Balachadran M.T."/>
            <person name="Sivarajan S.R."/>
            <person name="Poveda L."/>
            <person name="Shimizu-Inatsugi R."/>
            <person name="Schlapbach R."/>
            <person name="Sreeman S.M."/>
            <person name="Shimizu K.K."/>
        </authorList>
    </citation>
    <scope>NUCLEOTIDE SEQUENCE</scope>
</reference>
<dbReference type="InterPro" id="IPR000477">
    <property type="entry name" value="RT_dom"/>
</dbReference>
<comment type="caution">
    <text evidence="2">The sequence shown here is derived from an EMBL/GenBank/DDBJ whole genome shotgun (WGS) entry which is preliminary data.</text>
</comment>
<protein>
    <recommendedName>
        <fullName evidence="1">Reverse transcriptase domain-containing protein</fullName>
    </recommendedName>
</protein>
<evidence type="ECO:0000313" key="2">
    <source>
        <dbReference type="EMBL" id="GJN20824.1"/>
    </source>
</evidence>
<dbReference type="CDD" id="cd01650">
    <property type="entry name" value="RT_nLTR_like"/>
    <property type="match status" value="1"/>
</dbReference>
<organism evidence="2 3">
    <name type="scientific">Eleusine coracana subsp. coracana</name>
    <dbReference type="NCBI Taxonomy" id="191504"/>
    <lineage>
        <taxon>Eukaryota</taxon>
        <taxon>Viridiplantae</taxon>
        <taxon>Streptophyta</taxon>
        <taxon>Embryophyta</taxon>
        <taxon>Tracheophyta</taxon>
        <taxon>Spermatophyta</taxon>
        <taxon>Magnoliopsida</taxon>
        <taxon>Liliopsida</taxon>
        <taxon>Poales</taxon>
        <taxon>Poaceae</taxon>
        <taxon>PACMAD clade</taxon>
        <taxon>Chloridoideae</taxon>
        <taxon>Cynodonteae</taxon>
        <taxon>Eleusininae</taxon>
        <taxon>Eleusine</taxon>
    </lineage>
</organism>
<dbReference type="PROSITE" id="PS50878">
    <property type="entry name" value="RT_POL"/>
    <property type="match status" value="1"/>
</dbReference>
<dbReference type="AlphaFoldDB" id="A0AAV5EE77"/>
<keyword evidence="3" id="KW-1185">Reference proteome</keyword>
<dbReference type="Proteomes" id="UP001054889">
    <property type="component" value="Unassembled WGS sequence"/>
</dbReference>